<organism evidence="1 2">
    <name type="scientific">Xenorhabdus hominickii</name>
    <dbReference type="NCBI Taxonomy" id="351679"/>
    <lineage>
        <taxon>Bacteria</taxon>
        <taxon>Pseudomonadati</taxon>
        <taxon>Pseudomonadota</taxon>
        <taxon>Gammaproteobacteria</taxon>
        <taxon>Enterobacterales</taxon>
        <taxon>Morganellaceae</taxon>
        <taxon>Xenorhabdus</taxon>
    </lineage>
</organism>
<dbReference type="STRING" id="351679.A9255_02230"/>
<protein>
    <submittedName>
        <fullName evidence="1">Uncharacterized protein</fullName>
    </submittedName>
</protein>
<reference evidence="1 2" key="1">
    <citation type="journal article" date="2017" name="Nat. Microbiol.">
        <title>Natural product diversity associated with the nematode symbionts Photorhabdus and Xenorhabdus.</title>
        <authorList>
            <person name="Tobias N.J."/>
            <person name="Wolff H."/>
            <person name="Djahanschiri B."/>
            <person name="Grundmann F."/>
            <person name="Kronenwerth M."/>
            <person name="Shi Y.M."/>
            <person name="Simonyi S."/>
            <person name="Grun P."/>
            <person name="Shapiro-Ilan D."/>
            <person name="Pidot S.J."/>
            <person name="Stinear T.P."/>
            <person name="Ebersberger I."/>
            <person name="Bode H.B."/>
        </authorList>
    </citation>
    <scope>NUCLEOTIDE SEQUENCE [LARGE SCALE GENOMIC DNA]</scope>
    <source>
        <strain evidence="1 2">DSM 17903</strain>
    </source>
</reference>
<evidence type="ECO:0000313" key="2">
    <source>
        <dbReference type="Proteomes" id="UP000225433"/>
    </source>
</evidence>
<comment type="caution">
    <text evidence="1">The sequence shown here is derived from an EMBL/GenBank/DDBJ whole genome shotgun (WGS) entry which is preliminary data.</text>
</comment>
<proteinExistence type="predicted"/>
<dbReference type="AlphaFoldDB" id="A0A2G0Q688"/>
<accession>A0A2G0Q688</accession>
<sequence>MAEWNFKGKYVALDRAGVQKDNDSNESPLGKYTYTMIQMSQTTISELIIIYPQWKE</sequence>
<name>A0A2G0Q688_XENHO</name>
<dbReference type="Proteomes" id="UP000225433">
    <property type="component" value="Unassembled WGS sequence"/>
</dbReference>
<dbReference type="EMBL" id="NJAI01000004">
    <property type="protein sequence ID" value="PHM54711.1"/>
    <property type="molecule type" value="Genomic_DNA"/>
</dbReference>
<evidence type="ECO:0000313" key="1">
    <source>
        <dbReference type="EMBL" id="PHM54711.1"/>
    </source>
</evidence>
<gene>
    <name evidence="1" type="ORF">Xhom_02662</name>
</gene>